<dbReference type="OrthoDB" id="269124at2759"/>
<dbReference type="CDD" id="cd12153">
    <property type="entry name" value="F1-ATPase_epsilon"/>
    <property type="match status" value="1"/>
</dbReference>
<sequence>MSSWRMAGLNYVNYSNISARVLRQSVKGAKKEDPKAPGTSMRFFFWVNGELLAEGKKPDPTDAKGKAG</sequence>
<evidence type="ECO:0000313" key="2">
    <source>
        <dbReference type="EMBL" id="CAB3259041.1"/>
    </source>
</evidence>
<proteinExistence type="inferred from homology"/>
<dbReference type="EMBL" id="CADEBC010000602">
    <property type="protein sequence ID" value="CAB3259041.1"/>
    <property type="molecule type" value="Genomic_DNA"/>
</dbReference>
<gene>
    <name evidence="2" type="ORF">APLA_LOCUS16824</name>
</gene>
<dbReference type="Proteomes" id="UP000494106">
    <property type="component" value="Unassembled WGS sequence"/>
</dbReference>
<accession>A0A8S1BKN2</accession>
<organism evidence="2 3">
    <name type="scientific">Arctia plantaginis</name>
    <name type="common">Wood tiger moth</name>
    <name type="synonym">Phalaena plantaginis</name>
    <dbReference type="NCBI Taxonomy" id="874455"/>
    <lineage>
        <taxon>Eukaryota</taxon>
        <taxon>Metazoa</taxon>
        <taxon>Ecdysozoa</taxon>
        <taxon>Arthropoda</taxon>
        <taxon>Hexapoda</taxon>
        <taxon>Insecta</taxon>
        <taxon>Pterygota</taxon>
        <taxon>Neoptera</taxon>
        <taxon>Endopterygota</taxon>
        <taxon>Lepidoptera</taxon>
        <taxon>Glossata</taxon>
        <taxon>Ditrysia</taxon>
        <taxon>Noctuoidea</taxon>
        <taxon>Erebidae</taxon>
        <taxon>Arctiinae</taxon>
        <taxon>Arctia</taxon>
    </lineage>
</organism>
<comment type="similarity">
    <text evidence="1">Belongs to the eukaryotic ATPase epsilon family.</text>
</comment>
<dbReference type="InterPro" id="IPR036742">
    <property type="entry name" value="ATP_synth_F1_esu_sf_mt"/>
</dbReference>
<dbReference type="InterPro" id="IPR006721">
    <property type="entry name" value="ATP_synth_F1_esu_mt"/>
</dbReference>
<comment type="caution">
    <text evidence="2">The sequence shown here is derived from an EMBL/GenBank/DDBJ whole genome shotgun (WGS) entry which is preliminary data.</text>
</comment>
<evidence type="ECO:0000256" key="1">
    <source>
        <dbReference type="ARBA" id="ARBA00009502"/>
    </source>
</evidence>
<reference evidence="2 3" key="1">
    <citation type="submission" date="2020-04" db="EMBL/GenBank/DDBJ databases">
        <authorList>
            <person name="Wallbank WR R."/>
            <person name="Pardo Diaz C."/>
            <person name="Kozak K."/>
            <person name="Martin S."/>
            <person name="Jiggins C."/>
            <person name="Moest M."/>
            <person name="Warren A I."/>
            <person name="Byers J.R.P. K."/>
            <person name="Montejo-Kovacevich G."/>
            <person name="Yen C E."/>
        </authorList>
    </citation>
    <scope>NUCLEOTIDE SEQUENCE [LARGE SCALE GENOMIC DNA]</scope>
</reference>
<dbReference type="GO" id="GO:0005743">
    <property type="term" value="C:mitochondrial inner membrane"/>
    <property type="evidence" value="ECO:0007669"/>
    <property type="project" value="InterPro"/>
</dbReference>
<dbReference type="AlphaFoldDB" id="A0A8S1BKN2"/>
<protein>
    <submittedName>
        <fullName evidence="2">Uncharacterized protein</fullName>
    </submittedName>
</protein>
<dbReference type="GO" id="GO:0046933">
    <property type="term" value="F:proton-transporting ATP synthase activity, rotational mechanism"/>
    <property type="evidence" value="ECO:0007669"/>
    <property type="project" value="InterPro"/>
</dbReference>
<keyword evidence="3" id="KW-1185">Reference proteome</keyword>
<dbReference type="Gene3D" id="1.10.1620.20">
    <property type="entry name" value="ATP synthase, F1 complex, epsilon subunit superfamily, mitochondrial"/>
    <property type="match status" value="1"/>
</dbReference>
<dbReference type="Pfam" id="PF04627">
    <property type="entry name" value="ATP-synt_Eps"/>
    <property type="match status" value="1"/>
</dbReference>
<dbReference type="SUPFAM" id="SSF48690">
    <property type="entry name" value="Epsilon subunit of mitochondrial F1F0-ATP synthase"/>
    <property type="match status" value="1"/>
</dbReference>
<evidence type="ECO:0000313" key="3">
    <source>
        <dbReference type="Proteomes" id="UP000494106"/>
    </source>
</evidence>
<name>A0A8S1BKN2_ARCPL</name>
<dbReference type="GO" id="GO:0045259">
    <property type="term" value="C:proton-transporting ATP synthase complex"/>
    <property type="evidence" value="ECO:0007669"/>
    <property type="project" value="InterPro"/>
</dbReference>